<dbReference type="GO" id="GO:0005730">
    <property type="term" value="C:nucleolus"/>
    <property type="evidence" value="ECO:0007669"/>
    <property type="project" value="UniProtKB-ARBA"/>
</dbReference>
<dbReference type="Pfam" id="PF21010">
    <property type="entry name" value="HA2_C"/>
    <property type="match status" value="1"/>
</dbReference>
<name>A0A0K2V5F5_LEPSM</name>
<dbReference type="EC" id="3.6.4.13" evidence="1"/>
<dbReference type="PANTHER" id="PTHR18934">
    <property type="entry name" value="ATP-DEPENDENT RNA HELICASE"/>
    <property type="match status" value="1"/>
</dbReference>
<dbReference type="CDD" id="cd17978">
    <property type="entry name" value="DEXHc_DHX33"/>
    <property type="match status" value="1"/>
</dbReference>
<evidence type="ECO:0000256" key="6">
    <source>
        <dbReference type="ARBA" id="ARBA00047984"/>
    </source>
</evidence>
<dbReference type="InterPro" id="IPR011545">
    <property type="entry name" value="DEAD/DEAH_box_helicase_dom"/>
</dbReference>
<dbReference type="Pfam" id="PF00270">
    <property type="entry name" value="DEAD"/>
    <property type="match status" value="1"/>
</dbReference>
<reference evidence="9" key="1">
    <citation type="submission" date="2014-05" db="EMBL/GenBank/DDBJ databases">
        <authorList>
            <person name="Chronopoulou M."/>
        </authorList>
    </citation>
    <scope>NUCLEOTIDE SEQUENCE</scope>
    <source>
        <tissue evidence="9">Whole organism</tissue>
    </source>
</reference>
<keyword evidence="2" id="KW-0547">Nucleotide-binding</keyword>
<feature type="non-terminal residue" evidence="9">
    <location>
        <position position="1"/>
    </location>
</feature>
<gene>
    <name evidence="9" type="primary">dhx33</name>
</gene>
<protein>
    <recommendedName>
        <fullName evidence="1">RNA helicase</fullName>
        <ecNumber evidence="1">3.6.4.13</ecNumber>
    </recommendedName>
</protein>
<dbReference type="GO" id="GO:0003725">
    <property type="term" value="F:double-stranded RNA binding"/>
    <property type="evidence" value="ECO:0007669"/>
    <property type="project" value="TreeGrafter"/>
</dbReference>
<dbReference type="InterPro" id="IPR011709">
    <property type="entry name" value="DEAD-box_helicase_OB_fold"/>
</dbReference>
<dbReference type="Pfam" id="PF07717">
    <property type="entry name" value="OB_NTP_bind"/>
    <property type="match status" value="1"/>
</dbReference>
<comment type="catalytic activity">
    <reaction evidence="6">
        <text>ATP + H2O = ADP + phosphate + H(+)</text>
        <dbReference type="Rhea" id="RHEA:13065"/>
        <dbReference type="ChEBI" id="CHEBI:15377"/>
        <dbReference type="ChEBI" id="CHEBI:15378"/>
        <dbReference type="ChEBI" id="CHEBI:30616"/>
        <dbReference type="ChEBI" id="CHEBI:43474"/>
        <dbReference type="ChEBI" id="CHEBI:456216"/>
        <dbReference type="EC" id="3.6.4.13"/>
    </reaction>
</comment>
<evidence type="ECO:0000256" key="1">
    <source>
        <dbReference type="ARBA" id="ARBA00012552"/>
    </source>
</evidence>
<feature type="domain" description="Helicase ATP-binding" evidence="7">
    <location>
        <begin position="63"/>
        <end position="233"/>
    </location>
</feature>
<accession>A0A0K2V5F5</accession>
<evidence type="ECO:0000313" key="9">
    <source>
        <dbReference type="EMBL" id="CDW45734.1"/>
    </source>
</evidence>
<dbReference type="EMBL" id="HACA01028373">
    <property type="protein sequence ID" value="CDW45734.1"/>
    <property type="molecule type" value="Transcribed_RNA"/>
</dbReference>
<dbReference type="SUPFAM" id="SSF52540">
    <property type="entry name" value="P-loop containing nucleoside triphosphate hydrolases"/>
    <property type="match status" value="1"/>
</dbReference>
<dbReference type="InterPro" id="IPR014001">
    <property type="entry name" value="Helicase_ATP-bd"/>
</dbReference>
<dbReference type="OrthoDB" id="10253254at2759"/>
<dbReference type="GO" id="GO:0003724">
    <property type="term" value="F:RNA helicase activity"/>
    <property type="evidence" value="ECO:0007669"/>
    <property type="project" value="UniProtKB-EC"/>
</dbReference>
<evidence type="ECO:0000259" key="7">
    <source>
        <dbReference type="PROSITE" id="PS51192"/>
    </source>
</evidence>
<dbReference type="Gene3D" id="1.20.120.1080">
    <property type="match status" value="1"/>
</dbReference>
<dbReference type="InterPro" id="IPR007502">
    <property type="entry name" value="Helicase-assoc_dom"/>
</dbReference>
<keyword evidence="4" id="KW-0347">Helicase</keyword>
<dbReference type="GO" id="GO:0045943">
    <property type="term" value="P:positive regulation of transcription by RNA polymerase I"/>
    <property type="evidence" value="ECO:0007669"/>
    <property type="project" value="TreeGrafter"/>
</dbReference>
<feature type="domain" description="Helicase C-terminal" evidence="8">
    <location>
        <begin position="258"/>
        <end position="430"/>
    </location>
</feature>
<dbReference type="PROSITE" id="PS00690">
    <property type="entry name" value="DEAH_ATP_HELICASE"/>
    <property type="match status" value="1"/>
</dbReference>
<dbReference type="PANTHER" id="PTHR18934:SF118">
    <property type="entry name" value="ATP-DEPENDENT RNA HELICASE DHX33"/>
    <property type="match status" value="1"/>
</dbReference>
<dbReference type="InterPro" id="IPR027417">
    <property type="entry name" value="P-loop_NTPase"/>
</dbReference>
<dbReference type="InterPro" id="IPR048333">
    <property type="entry name" value="HA2_WH"/>
</dbReference>
<evidence type="ECO:0000256" key="5">
    <source>
        <dbReference type="ARBA" id="ARBA00022840"/>
    </source>
</evidence>
<dbReference type="Pfam" id="PF04408">
    <property type="entry name" value="WHD_HA2"/>
    <property type="match status" value="1"/>
</dbReference>
<dbReference type="SMART" id="SM00487">
    <property type="entry name" value="DEXDc"/>
    <property type="match status" value="1"/>
</dbReference>
<dbReference type="Pfam" id="PF00271">
    <property type="entry name" value="Helicase_C"/>
    <property type="match status" value="1"/>
</dbReference>
<evidence type="ECO:0000259" key="8">
    <source>
        <dbReference type="PROSITE" id="PS51194"/>
    </source>
</evidence>
<dbReference type="Gene3D" id="3.40.50.300">
    <property type="entry name" value="P-loop containing nucleotide triphosphate hydrolases"/>
    <property type="match status" value="2"/>
</dbReference>
<evidence type="ECO:0000256" key="3">
    <source>
        <dbReference type="ARBA" id="ARBA00022801"/>
    </source>
</evidence>
<evidence type="ECO:0000256" key="4">
    <source>
        <dbReference type="ARBA" id="ARBA00022806"/>
    </source>
</evidence>
<sequence>FDSQHEVMDPSPGFNAKRSFSHLKKETKPWINGKKKMKLIKEIDPMLKQRRALPIFGAKPRFLEEVRRSNTVILLGETGSGKTTQIPQFLHEARLDSEGLIGITQPRRVAAISVSKRVAQEMNVSLGTLVGYKVRFEQVAEPNSITKILFQTDGMLLREAMLDPNLKKYSWIILDEAHERTINTDVLLGIVKRAQAQRKSAGEKPLKIIIMSATMNAQKFSHYFGGSPILYVHGRQYPVNVSHASISQSDWLTSTLSTVFQLHEQAPPQHDFLVFLTGQEEIENLAHTIRALSKDLQGSVKIFVLPLYSAQASIMQQKVFIDSPPGSRKIILSTNIAETSLTIPGIRYVIDSCRVKAKVHMASTGLDMLKVVRISKAQASQRMGRAGRQSEGHCYRLLTKREFDLLDEETVPEILRCNISNVLLQLVASGVRDIRKFEFLQRPPPNAIEGAIRQLSLLGAFKSDESQELTDIGIRLSKFPLDPKFAKAIISANELGCSEEVLTIVALLSSENIILTPPSNREECLKSREKFSSSEGDHISLLNIFRAFKASDNKKDFCKNHHLNLRNLNFSIQIRSQLMDLCRNEDINVQSCANQGHLVREALADGLFMNVAKLTVEGHYLTLDSRQQVKIHPSSVLFRCKPELVIFTELIATQKSYIRDLSLVDAQWLLKKQPDYFRKHHIKF</sequence>
<dbReference type="PROSITE" id="PS51192">
    <property type="entry name" value="HELICASE_ATP_BIND_1"/>
    <property type="match status" value="1"/>
</dbReference>
<evidence type="ECO:0000256" key="2">
    <source>
        <dbReference type="ARBA" id="ARBA00022741"/>
    </source>
</evidence>
<keyword evidence="3" id="KW-0378">Hydrolase</keyword>
<dbReference type="CDD" id="cd18791">
    <property type="entry name" value="SF2_C_RHA"/>
    <property type="match status" value="1"/>
</dbReference>
<dbReference type="FunFam" id="3.40.50.300:FF:000145">
    <property type="entry name" value="probable ATP-dependent RNA helicase DHX40"/>
    <property type="match status" value="1"/>
</dbReference>
<dbReference type="PROSITE" id="PS51194">
    <property type="entry name" value="HELICASE_CTER"/>
    <property type="match status" value="1"/>
</dbReference>
<keyword evidence="5" id="KW-0067">ATP-binding</keyword>
<dbReference type="GO" id="GO:0005524">
    <property type="term" value="F:ATP binding"/>
    <property type="evidence" value="ECO:0007669"/>
    <property type="project" value="UniProtKB-KW"/>
</dbReference>
<dbReference type="GO" id="GO:0016787">
    <property type="term" value="F:hydrolase activity"/>
    <property type="evidence" value="ECO:0007669"/>
    <property type="project" value="UniProtKB-KW"/>
</dbReference>
<dbReference type="InterPro" id="IPR001650">
    <property type="entry name" value="Helicase_C-like"/>
</dbReference>
<dbReference type="FunFam" id="3.40.50.300:FF:000750">
    <property type="entry name" value="Putative ATP-dependent RNA helicase DHX33"/>
    <property type="match status" value="1"/>
</dbReference>
<dbReference type="InterPro" id="IPR002464">
    <property type="entry name" value="DNA/RNA_helicase_DEAH_CS"/>
</dbReference>
<dbReference type="SMART" id="SM00847">
    <property type="entry name" value="HA2"/>
    <property type="match status" value="1"/>
</dbReference>
<proteinExistence type="predicted"/>
<dbReference type="SMART" id="SM00490">
    <property type="entry name" value="HELICc"/>
    <property type="match status" value="1"/>
</dbReference>
<organism evidence="9">
    <name type="scientific">Lepeophtheirus salmonis</name>
    <name type="common">Salmon louse</name>
    <name type="synonym">Caligus salmonis</name>
    <dbReference type="NCBI Taxonomy" id="72036"/>
    <lineage>
        <taxon>Eukaryota</taxon>
        <taxon>Metazoa</taxon>
        <taxon>Ecdysozoa</taxon>
        <taxon>Arthropoda</taxon>
        <taxon>Crustacea</taxon>
        <taxon>Multicrustacea</taxon>
        <taxon>Hexanauplia</taxon>
        <taxon>Copepoda</taxon>
        <taxon>Siphonostomatoida</taxon>
        <taxon>Caligidae</taxon>
        <taxon>Lepeophtheirus</taxon>
    </lineage>
</organism>
<dbReference type="AlphaFoldDB" id="A0A0K2V5F5"/>